<keyword evidence="2" id="KW-1185">Reference proteome</keyword>
<gene>
    <name evidence="1" type="ORF">GCM10009096_24520</name>
</gene>
<organism evidence="1 2">
    <name type="scientific">Parasphingorhabdus litoris</name>
    <dbReference type="NCBI Taxonomy" id="394733"/>
    <lineage>
        <taxon>Bacteria</taxon>
        <taxon>Pseudomonadati</taxon>
        <taxon>Pseudomonadota</taxon>
        <taxon>Alphaproteobacteria</taxon>
        <taxon>Sphingomonadales</taxon>
        <taxon>Sphingomonadaceae</taxon>
        <taxon>Parasphingorhabdus</taxon>
    </lineage>
</organism>
<name>A0ABN1APU0_9SPHN</name>
<dbReference type="Proteomes" id="UP001500713">
    <property type="component" value="Unassembled WGS sequence"/>
</dbReference>
<proteinExistence type="predicted"/>
<evidence type="ECO:0000313" key="2">
    <source>
        <dbReference type="Proteomes" id="UP001500713"/>
    </source>
</evidence>
<accession>A0ABN1APU0</accession>
<protein>
    <submittedName>
        <fullName evidence="1">Uncharacterized protein</fullName>
    </submittedName>
</protein>
<evidence type="ECO:0000313" key="1">
    <source>
        <dbReference type="EMBL" id="GAA0481453.1"/>
    </source>
</evidence>
<sequence length="72" mass="8182">MIALDKMLFSVEHSIETTNVGHLRQMRIVLLDGHPDDGRYSSHLLQVYENALPSDAIVEKVAVRDMQFSPVF</sequence>
<comment type="caution">
    <text evidence="1">The sequence shown here is derived from an EMBL/GenBank/DDBJ whole genome shotgun (WGS) entry which is preliminary data.</text>
</comment>
<dbReference type="InterPro" id="IPR029039">
    <property type="entry name" value="Flavoprotein-like_sf"/>
</dbReference>
<reference evidence="1 2" key="1">
    <citation type="journal article" date="2019" name="Int. J. Syst. Evol. Microbiol.">
        <title>The Global Catalogue of Microorganisms (GCM) 10K type strain sequencing project: providing services to taxonomists for standard genome sequencing and annotation.</title>
        <authorList>
            <consortium name="The Broad Institute Genomics Platform"/>
            <consortium name="The Broad Institute Genome Sequencing Center for Infectious Disease"/>
            <person name="Wu L."/>
            <person name="Ma J."/>
        </authorList>
    </citation>
    <scope>NUCLEOTIDE SEQUENCE [LARGE SCALE GENOMIC DNA]</scope>
    <source>
        <strain evidence="1 2">JCM 14162</strain>
    </source>
</reference>
<dbReference type="EMBL" id="BAAAEM010000003">
    <property type="protein sequence ID" value="GAA0481453.1"/>
    <property type="molecule type" value="Genomic_DNA"/>
</dbReference>
<dbReference type="SUPFAM" id="SSF52218">
    <property type="entry name" value="Flavoproteins"/>
    <property type="match status" value="1"/>
</dbReference>